<proteinExistence type="predicted"/>
<comment type="caution">
    <text evidence="2">The sequence shown here is derived from an EMBL/GenBank/DDBJ whole genome shotgun (WGS) entry which is preliminary data.</text>
</comment>
<organism evidence="2 3">
    <name type="scientific">Erwinia persicina</name>
    <dbReference type="NCBI Taxonomy" id="55211"/>
    <lineage>
        <taxon>Bacteria</taxon>
        <taxon>Pseudomonadati</taxon>
        <taxon>Pseudomonadota</taxon>
        <taxon>Gammaproteobacteria</taxon>
        <taxon>Enterobacterales</taxon>
        <taxon>Erwiniaceae</taxon>
        <taxon>Erwinia</taxon>
    </lineage>
</organism>
<protein>
    <submittedName>
        <fullName evidence="2">Uncharacterized protein</fullName>
    </submittedName>
</protein>
<dbReference type="EMBL" id="QGAC01000008">
    <property type="protein sequence ID" value="TKJ90927.1"/>
    <property type="molecule type" value="Genomic_DNA"/>
</dbReference>
<dbReference type="Proteomes" id="UP000661012">
    <property type="component" value="Unassembled WGS sequence"/>
</dbReference>
<sequence>MRASEDLFSWARFVAYTELLWQDRALVADTDAWQSLWFELEIVNGLALAEWDEQGRPVHGLASWRENYQQEARSLATELLALILPDTNREAH</sequence>
<dbReference type="OrthoDB" id="9157220at2"/>
<evidence type="ECO:0000313" key="4">
    <source>
        <dbReference type="Proteomes" id="UP000661012"/>
    </source>
</evidence>
<evidence type="ECO:0000313" key="3">
    <source>
        <dbReference type="Proteomes" id="UP000306393"/>
    </source>
</evidence>
<accession>A0A3S7TGE9</accession>
<dbReference type="AlphaFoldDB" id="A0A3S7TGE9"/>
<evidence type="ECO:0000313" key="2">
    <source>
        <dbReference type="EMBL" id="TKJ90927.1"/>
    </source>
</evidence>
<evidence type="ECO:0000313" key="1">
    <source>
        <dbReference type="EMBL" id="MBD8106079.1"/>
    </source>
</evidence>
<keyword evidence="4" id="KW-1185">Reference proteome</keyword>
<name>A0A3S7TGE9_9GAMM</name>
<dbReference type="Proteomes" id="UP000306393">
    <property type="component" value="Unassembled WGS sequence"/>
</dbReference>
<gene>
    <name evidence="2" type="ORF">EpCFBP13511_09685</name>
    <name evidence="1" type="ORF">IFT93_06510</name>
</gene>
<dbReference type="EMBL" id="JACYNN010000003">
    <property type="protein sequence ID" value="MBD8106079.1"/>
    <property type="molecule type" value="Genomic_DNA"/>
</dbReference>
<dbReference type="KEGG" id="epe:CI789_15485"/>
<dbReference type="STRING" id="1219360.GCA_001571305_02502"/>
<reference evidence="1 4" key="2">
    <citation type="journal article" date="2020" name="FEMS Microbiol. Ecol.">
        <title>Temporal dynamics of bacterial communities during seed development and maturation.</title>
        <authorList>
            <person name="Chesneau G."/>
            <person name="Torres-Cortes G."/>
            <person name="Briand M."/>
            <person name="Darrasse A."/>
            <person name="Preveaux A."/>
            <person name="Marais C."/>
            <person name="Jacques M.A."/>
            <person name="Shade A."/>
            <person name="Barret M."/>
        </authorList>
    </citation>
    <scope>NUCLEOTIDE SEQUENCE [LARGE SCALE GENOMIC DNA]</scope>
    <source>
        <strain evidence="1 4">CFBP13732</strain>
    </source>
</reference>
<reference evidence="2 3" key="1">
    <citation type="journal article" date="2019" name="Sci. Rep.">
        <title>Differences in resource use lead to coexistence of seed-transmitted microbial populations.</title>
        <authorList>
            <person name="Torres-Cortes G."/>
            <person name="Garcia B.J."/>
            <person name="Compant S."/>
            <person name="Rezki S."/>
            <person name="Jones P."/>
            <person name="Preveaux A."/>
            <person name="Briand M."/>
            <person name="Roulet A."/>
            <person name="Bouchez O."/>
            <person name="Jacobson D."/>
            <person name="Barret M."/>
        </authorList>
    </citation>
    <scope>NUCLEOTIDE SEQUENCE [LARGE SCALE GENOMIC DNA]</scope>
    <source>
        <strain evidence="2 3">CFBP13511</strain>
    </source>
</reference>